<gene>
    <name evidence="4" type="ORF">GCM10022268_06690</name>
</gene>
<dbReference type="InterPro" id="IPR036034">
    <property type="entry name" value="PDZ_sf"/>
</dbReference>
<evidence type="ECO:0000259" key="3">
    <source>
        <dbReference type="Pfam" id="PF03572"/>
    </source>
</evidence>
<dbReference type="RefSeq" id="WP_344691979.1">
    <property type="nucleotide sequence ID" value="NZ_BAABBF010000002.1"/>
</dbReference>
<evidence type="ECO:0000313" key="5">
    <source>
        <dbReference type="Proteomes" id="UP001500523"/>
    </source>
</evidence>
<reference evidence="5" key="1">
    <citation type="journal article" date="2019" name="Int. J. Syst. Evol. Microbiol.">
        <title>The Global Catalogue of Microorganisms (GCM) 10K type strain sequencing project: providing services to taxonomists for standard genome sequencing and annotation.</title>
        <authorList>
            <consortium name="The Broad Institute Genomics Platform"/>
            <consortium name="The Broad Institute Genome Sequencing Center for Infectious Disease"/>
            <person name="Wu L."/>
            <person name="Ma J."/>
        </authorList>
    </citation>
    <scope>NUCLEOTIDE SEQUENCE [LARGE SCALE GENOMIC DNA]</scope>
    <source>
        <strain evidence="5">JCM 17498</strain>
    </source>
</reference>
<name>A0ABP7D0H7_9SPHN</name>
<evidence type="ECO:0000256" key="2">
    <source>
        <dbReference type="SAM" id="SignalP"/>
    </source>
</evidence>
<sequence>MKSKFAGMLAMVALLSACGGGDGSGGGGTFTGGTTTAGGGAGGAGCSLLERQNWAAAQLREWYLFPELLPASSNPAGYGNVDDYIDALTATARSQRKDRYFTYLTSIRQEDAYYNAGTSGGFGVRLSYDTLARRVFVAESFEGAPALAAGIDRGAEIVSIGTSAANLASVASIMAASGPNGVLTALGPDTAGTTRVLRITGGGGGQRDVTVTKADYALTPISSRYGVQILNDGGRQVGYVNLRTFIGTADPALRDAFARFRAAGITQVIVDLRYNGGGAIVIAELFSDLLGGQRSTADVQSRTVFRPDKSSNNSIRYYGPQPQSIAATRIAFIGTGGTASASELVINASIPYLGANAGLIGTNTYGKPVGQIARDQAACDDRLRVVALATQNAARQGDYYDGLAGKVQASCQATDDVNYPMGDPREASTRAALDFLAGRSCGAAIGDAGLRSATSGGRRELLTPMRPNTAQREVPGLL</sequence>
<accession>A0ABP7D0H7</accession>
<dbReference type="InterPro" id="IPR029045">
    <property type="entry name" value="ClpP/crotonase-like_dom_sf"/>
</dbReference>
<keyword evidence="5" id="KW-1185">Reference proteome</keyword>
<dbReference type="EMBL" id="BAABBF010000002">
    <property type="protein sequence ID" value="GAA3699134.1"/>
    <property type="molecule type" value="Genomic_DNA"/>
</dbReference>
<protein>
    <submittedName>
        <fullName evidence="4">S41 family peptidase</fullName>
    </submittedName>
</protein>
<keyword evidence="2" id="KW-0732">Signal</keyword>
<dbReference type="PANTHER" id="PTHR32060:SF30">
    <property type="entry name" value="CARBOXY-TERMINAL PROCESSING PROTEASE CTPA"/>
    <property type="match status" value="1"/>
</dbReference>
<dbReference type="InterPro" id="IPR005151">
    <property type="entry name" value="Tail-specific_protease"/>
</dbReference>
<dbReference type="PANTHER" id="PTHR32060">
    <property type="entry name" value="TAIL-SPECIFIC PROTEASE"/>
    <property type="match status" value="1"/>
</dbReference>
<dbReference type="Proteomes" id="UP001500523">
    <property type="component" value="Unassembled WGS sequence"/>
</dbReference>
<dbReference type="SUPFAM" id="SSF50156">
    <property type="entry name" value="PDZ domain-like"/>
    <property type="match status" value="1"/>
</dbReference>
<organism evidence="4 5">
    <name type="scientific">Sphingomonas cynarae</name>
    <dbReference type="NCBI Taxonomy" id="930197"/>
    <lineage>
        <taxon>Bacteria</taxon>
        <taxon>Pseudomonadati</taxon>
        <taxon>Pseudomonadota</taxon>
        <taxon>Alphaproteobacteria</taxon>
        <taxon>Sphingomonadales</taxon>
        <taxon>Sphingomonadaceae</taxon>
        <taxon>Sphingomonas</taxon>
    </lineage>
</organism>
<dbReference type="Pfam" id="PF03572">
    <property type="entry name" value="Peptidase_S41"/>
    <property type="match status" value="1"/>
</dbReference>
<evidence type="ECO:0000256" key="1">
    <source>
        <dbReference type="SAM" id="MobiDB-lite"/>
    </source>
</evidence>
<dbReference type="Gene3D" id="3.90.226.10">
    <property type="entry name" value="2-enoyl-CoA Hydratase, Chain A, domain 1"/>
    <property type="match status" value="1"/>
</dbReference>
<dbReference type="SUPFAM" id="SSF52096">
    <property type="entry name" value="ClpP/crotonase"/>
    <property type="match status" value="1"/>
</dbReference>
<dbReference type="Gene3D" id="2.30.42.10">
    <property type="match status" value="1"/>
</dbReference>
<proteinExistence type="predicted"/>
<feature type="signal peptide" evidence="2">
    <location>
        <begin position="1"/>
        <end position="19"/>
    </location>
</feature>
<evidence type="ECO:0000313" key="4">
    <source>
        <dbReference type="EMBL" id="GAA3699134.1"/>
    </source>
</evidence>
<comment type="caution">
    <text evidence="4">The sequence shown here is derived from an EMBL/GenBank/DDBJ whole genome shotgun (WGS) entry which is preliminary data.</text>
</comment>
<dbReference type="Gene3D" id="3.30.750.170">
    <property type="match status" value="1"/>
</dbReference>
<dbReference type="PROSITE" id="PS51257">
    <property type="entry name" value="PROKAR_LIPOPROTEIN"/>
    <property type="match status" value="1"/>
</dbReference>
<feature type="chain" id="PRO_5045627883" evidence="2">
    <location>
        <begin position="20"/>
        <end position="478"/>
    </location>
</feature>
<feature type="region of interest" description="Disordered" evidence="1">
    <location>
        <begin position="455"/>
        <end position="478"/>
    </location>
</feature>
<feature type="domain" description="Tail specific protease" evidence="3">
    <location>
        <begin position="237"/>
        <end position="376"/>
    </location>
</feature>
<dbReference type="CDD" id="cd07561">
    <property type="entry name" value="Peptidase_S41_CPP_like"/>
    <property type="match status" value="1"/>
</dbReference>